<reference evidence="5 6" key="1">
    <citation type="submission" date="2015-03" db="EMBL/GenBank/DDBJ databases">
        <title>Genome assembly of Sandaracinus amylolyticus DSM 53668.</title>
        <authorList>
            <person name="Sharma G."/>
            <person name="Subramanian S."/>
        </authorList>
    </citation>
    <scope>NUCLEOTIDE SEQUENCE [LARGE SCALE GENOMIC DNA]</scope>
    <source>
        <strain evidence="5 6">DSM 53668</strain>
    </source>
</reference>
<keyword evidence="2" id="KW-0238">DNA-binding</keyword>
<evidence type="ECO:0000256" key="1">
    <source>
        <dbReference type="ARBA" id="ARBA00023015"/>
    </source>
</evidence>
<proteinExistence type="predicted"/>
<dbReference type="STRING" id="927083.DB32_001766"/>
<dbReference type="InterPro" id="IPR036388">
    <property type="entry name" value="WH-like_DNA-bd_sf"/>
</dbReference>
<evidence type="ECO:0000256" key="2">
    <source>
        <dbReference type="ARBA" id="ARBA00023125"/>
    </source>
</evidence>
<dbReference type="InterPro" id="IPR036390">
    <property type="entry name" value="WH_DNA-bd_sf"/>
</dbReference>
<dbReference type="PANTHER" id="PTHR33204:SF18">
    <property type="entry name" value="TRANSCRIPTIONAL REGULATORY PROTEIN"/>
    <property type="match status" value="1"/>
</dbReference>
<organism evidence="5 6">
    <name type="scientific">Sandaracinus amylolyticus</name>
    <dbReference type="NCBI Taxonomy" id="927083"/>
    <lineage>
        <taxon>Bacteria</taxon>
        <taxon>Pseudomonadati</taxon>
        <taxon>Myxococcota</taxon>
        <taxon>Polyangia</taxon>
        <taxon>Polyangiales</taxon>
        <taxon>Sandaracinaceae</taxon>
        <taxon>Sandaracinus</taxon>
    </lineage>
</organism>
<sequence length="110" mass="12692">MLDHIGDKWAILVIRMLSDGPLRFSELKRDIGSVSQKMLTSTLRNLERDGFVTRHVTPSIPPRVDYELTAMGRDVMVPLNALAEWALRNRARVERSRRSFDTKRARATKE</sequence>
<evidence type="ECO:0000256" key="3">
    <source>
        <dbReference type="ARBA" id="ARBA00023163"/>
    </source>
</evidence>
<feature type="domain" description="HTH hxlR-type" evidence="4">
    <location>
        <begin position="1"/>
        <end position="94"/>
    </location>
</feature>
<dbReference type="PROSITE" id="PS51118">
    <property type="entry name" value="HTH_HXLR"/>
    <property type="match status" value="1"/>
</dbReference>
<evidence type="ECO:0000313" key="5">
    <source>
        <dbReference type="EMBL" id="AKF04617.1"/>
    </source>
</evidence>
<accession>A0A0F6W0X5</accession>
<dbReference type="GO" id="GO:0003677">
    <property type="term" value="F:DNA binding"/>
    <property type="evidence" value="ECO:0007669"/>
    <property type="project" value="UniProtKB-KW"/>
</dbReference>
<keyword evidence="6" id="KW-1185">Reference proteome</keyword>
<dbReference type="Gene3D" id="1.10.10.10">
    <property type="entry name" value="Winged helix-like DNA-binding domain superfamily/Winged helix DNA-binding domain"/>
    <property type="match status" value="1"/>
</dbReference>
<dbReference type="InterPro" id="IPR002577">
    <property type="entry name" value="HTH_HxlR"/>
</dbReference>
<keyword evidence="3" id="KW-0804">Transcription</keyword>
<protein>
    <submittedName>
        <fullName evidence="5">Transcriptional regulator, HxlR family protein</fullName>
    </submittedName>
</protein>
<name>A0A0F6W0X5_9BACT</name>
<dbReference type="PANTHER" id="PTHR33204">
    <property type="entry name" value="TRANSCRIPTIONAL REGULATOR, MARR FAMILY"/>
    <property type="match status" value="1"/>
</dbReference>
<evidence type="ECO:0000259" key="4">
    <source>
        <dbReference type="PROSITE" id="PS51118"/>
    </source>
</evidence>
<keyword evidence="1" id="KW-0805">Transcription regulation</keyword>
<dbReference type="AlphaFoldDB" id="A0A0F6W0X5"/>
<dbReference type="SUPFAM" id="SSF46785">
    <property type="entry name" value="Winged helix' DNA-binding domain"/>
    <property type="match status" value="1"/>
</dbReference>
<evidence type="ECO:0000313" key="6">
    <source>
        <dbReference type="Proteomes" id="UP000034883"/>
    </source>
</evidence>
<gene>
    <name evidence="5" type="ORF">DB32_001766</name>
</gene>
<dbReference type="EMBL" id="CP011125">
    <property type="protein sequence ID" value="AKF04617.1"/>
    <property type="molecule type" value="Genomic_DNA"/>
</dbReference>
<dbReference type="KEGG" id="samy:DB32_001766"/>
<dbReference type="Pfam" id="PF01638">
    <property type="entry name" value="HxlR"/>
    <property type="match status" value="1"/>
</dbReference>
<dbReference type="Proteomes" id="UP000034883">
    <property type="component" value="Chromosome"/>
</dbReference>